<proteinExistence type="inferred from homology"/>
<dbReference type="KEGG" id="cput:CONPUDRAFT_118622"/>
<dbReference type="GO" id="GO:0008171">
    <property type="term" value="F:O-methyltransferase activity"/>
    <property type="evidence" value="ECO:0007669"/>
    <property type="project" value="InterPro"/>
</dbReference>
<keyword evidence="1 5" id="KW-0489">Methyltransferase</keyword>
<evidence type="ECO:0000256" key="3">
    <source>
        <dbReference type="ARBA" id="ARBA00022691"/>
    </source>
</evidence>
<dbReference type="Gene3D" id="3.40.50.150">
    <property type="entry name" value="Vaccinia Virus protein VP39"/>
    <property type="match status" value="1"/>
</dbReference>
<dbReference type="SUPFAM" id="SSF53335">
    <property type="entry name" value="S-adenosyl-L-methionine-dependent methyltransferases"/>
    <property type="match status" value="1"/>
</dbReference>
<accession>A0A5M3N2R1</accession>
<keyword evidence="6" id="KW-1185">Reference proteome</keyword>
<dbReference type="GO" id="GO:0032259">
    <property type="term" value="P:methylation"/>
    <property type="evidence" value="ECO:0007669"/>
    <property type="project" value="UniProtKB-KW"/>
</dbReference>
<dbReference type="InterPro" id="IPR050362">
    <property type="entry name" value="Cation-dep_OMT"/>
</dbReference>
<dbReference type="GeneID" id="19199407"/>
<protein>
    <submittedName>
        <fullName evidence="5">O-methyltransferase</fullName>
    </submittedName>
</protein>
<dbReference type="EMBL" id="JH711574">
    <property type="protein sequence ID" value="EIW85658.1"/>
    <property type="molecule type" value="Genomic_DNA"/>
</dbReference>
<dbReference type="InterPro" id="IPR002935">
    <property type="entry name" value="SAM_O-MeTrfase"/>
</dbReference>
<comment type="caution">
    <text evidence="5">The sequence shown here is derived from an EMBL/GenBank/DDBJ whole genome shotgun (WGS) entry which is preliminary data.</text>
</comment>
<dbReference type="InterPro" id="IPR029063">
    <property type="entry name" value="SAM-dependent_MTases_sf"/>
</dbReference>
<dbReference type="Pfam" id="PF01596">
    <property type="entry name" value="Methyltransf_3"/>
    <property type="match status" value="1"/>
</dbReference>
<dbReference type="PANTHER" id="PTHR10509">
    <property type="entry name" value="O-METHYLTRANSFERASE-RELATED"/>
    <property type="match status" value="1"/>
</dbReference>
<evidence type="ECO:0000256" key="2">
    <source>
        <dbReference type="ARBA" id="ARBA00022679"/>
    </source>
</evidence>
<dbReference type="GO" id="GO:0008757">
    <property type="term" value="F:S-adenosylmethionine-dependent methyltransferase activity"/>
    <property type="evidence" value="ECO:0007669"/>
    <property type="project" value="TreeGrafter"/>
</dbReference>
<dbReference type="AlphaFoldDB" id="A0A5M3N2R1"/>
<sequence length="223" mass="24210">MSSTQADWSRSVQYHNSFLLQTEADKAVDAAIAHSAESGLPDWAVARNEGKFLKLVARSIGAKRILEIGALGGVSTIWMAQALPADGRIVTLELSKRCAEVAQRNYERAGVASKIRIMLGDAVDTLAGLDASEPFDVVFIDADKTNNPTYYNEAKRLIRQGGVIIVDNAIYHGTIADPKYKDSETVGTREMLRLIKEDSEVDATTIGTAGEKGFDGFLYAVKL</sequence>
<dbReference type="PROSITE" id="PS51682">
    <property type="entry name" value="SAM_OMT_I"/>
    <property type="match status" value="1"/>
</dbReference>
<dbReference type="RefSeq" id="XP_007765080.1">
    <property type="nucleotide sequence ID" value="XM_007766890.1"/>
</dbReference>
<name>A0A5M3N2R1_CONPW</name>
<evidence type="ECO:0000256" key="4">
    <source>
        <dbReference type="ARBA" id="ARBA00023453"/>
    </source>
</evidence>
<reference evidence="6" key="1">
    <citation type="journal article" date="2012" name="Science">
        <title>The Paleozoic origin of enzymatic lignin decomposition reconstructed from 31 fungal genomes.</title>
        <authorList>
            <person name="Floudas D."/>
            <person name="Binder M."/>
            <person name="Riley R."/>
            <person name="Barry K."/>
            <person name="Blanchette R.A."/>
            <person name="Henrissat B."/>
            <person name="Martinez A.T."/>
            <person name="Otillar R."/>
            <person name="Spatafora J.W."/>
            <person name="Yadav J.S."/>
            <person name="Aerts A."/>
            <person name="Benoit I."/>
            <person name="Boyd A."/>
            <person name="Carlson A."/>
            <person name="Copeland A."/>
            <person name="Coutinho P.M."/>
            <person name="de Vries R.P."/>
            <person name="Ferreira P."/>
            <person name="Findley K."/>
            <person name="Foster B."/>
            <person name="Gaskell J."/>
            <person name="Glotzer D."/>
            <person name="Gorecki P."/>
            <person name="Heitman J."/>
            <person name="Hesse C."/>
            <person name="Hori C."/>
            <person name="Igarashi K."/>
            <person name="Jurgens J.A."/>
            <person name="Kallen N."/>
            <person name="Kersten P."/>
            <person name="Kohler A."/>
            <person name="Kuees U."/>
            <person name="Kumar T.K.A."/>
            <person name="Kuo A."/>
            <person name="LaButti K."/>
            <person name="Larrondo L.F."/>
            <person name="Lindquist E."/>
            <person name="Ling A."/>
            <person name="Lombard V."/>
            <person name="Lucas S."/>
            <person name="Lundell T."/>
            <person name="Martin R."/>
            <person name="McLaughlin D.J."/>
            <person name="Morgenstern I."/>
            <person name="Morin E."/>
            <person name="Murat C."/>
            <person name="Nagy L.G."/>
            <person name="Nolan M."/>
            <person name="Ohm R.A."/>
            <person name="Patyshakuliyeva A."/>
            <person name="Rokas A."/>
            <person name="Ruiz-Duenas F.J."/>
            <person name="Sabat G."/>
            <person name="Salamov A."/>
            <person name="Samejima M."/>
            <person name="Schmutz J."/>
            <person name="Slot J.C."/>
            <person name="St John F."/>
            <person name="Stenlid J."/>
            <person name="Sun H."/>
            <person name="Sun S."/>
            <person name="Syed K."/>
            <person name="Tsang A."/>
            <person name="Wiebenga A."/>
            <person name="Young D."/>
            <person name="Pisabarro A."/>
            <person name="Eastwood D.C."/>
            <person name="Martin F."/>
            <person name="Cullen D."/>
            <person name="Grigoriev I.V."/>
            <person name="Hibbett D.S."/>
        </authorList>
    </citation>
    <scope>NUCLEOTIDE SEQUENCE [LARGE SCALE GENOMIC DNA]</scope>
    <source>
        <strain evidence="6">RWD-64-598 SS2</strain>
    </source>
</reference>
<gene>
    <name evidence="5" type="ORF">CONPUDRAFT_118622</name>
</gene>
<evidence type="ECO:0000313" key="5">
    <source>
        <dbReference type="EMBL" id="EIW85658.1"/>
    </source>
</evidence>
<dbReference type="PANTHER" id="PTHR10509:SF14">
    <property type="entry name" value="CAFFEOYL-COA O-METHYLTRANSFERASE 3-RELATED"/>
    <property type="match status" value="1"/>
</dbReference>
<dbReference type="CDD" id="cd02440">
    <property type="entry name" value="AdoMet_MTases"/>
    <property type="match status" value="1"/>
</dbReference>
<organism evidence="5 6">
    <name type="scientific">Coniophora puteana (strain RWD-64-598)</name>
    <name type="common">Brown rot fungus</name>
    <dbReference type="NCBI Taxonomy" id="741705"/>
    <lineage>
        <taxon>Eukaryota</taxon>
        <taxon>Fungi</taxon>
        <taxon>Dikarya</taxon>
        <taxon>Basidiomycota</taxon>
        <taxon>Agaricomycotina</taxon>
        <taxon>Agaricomycetes</taxon>
        <taxon>Agaricomycetidae</taxon>
        <taxon>Boletales</taxon>
        <taxon>Coniophorineae</taxon>
        <taxon>Coniophoraceae</taxon>
        <taxon>Coniophora</taxon>
    </lineage>
</organism>
<dbReference type="OMA" id="NFEYAGV"/>
<comment type="similarity">
    <text evidence="4">Belongs to the class I-like SAM-binding methyltransferase superfamily. Cation-dependent O-methyltransferase family.</text>
</comment>
<evidence type="ECO:0000256" key="1">
    <source>
        <dbReference type="ARBA" id="ARBA00022603"/>
    </source>
</evidence>
<keyword evidence="3" id="KW-0949">S-adenosyl-L-methionine</keyword>
<dbReference type="Proteomes" id="UP000053558">
    <property type="component" value="Unassembled WGS sequence"/>
</dbReference>
<dbReference type="OrthoDB" id="10251242at2759"/>
<evidence type="ECO:0000313" key="6">
    <source>
        <dbReference type="Proteomes" id="UP000053558"/>
    </source>
</evidence>
<keyword evidence="2 5" id="KW-0808">Transferase</keyword>